<evidence type="ECO:0000256" key="4">
    <source>
        <dbReference type="ARBA" id="ARBA00022840"/>
    </source>
</evidence>
<reference evidence="7 8" key="1">
    <citation type="submission" date="2018-07" db="EMBL/GenBank/DDBJ databases">
        <title>Genomic Encyclopedia of Type Strains, Phase IV (KMG-IV): sequencing the most valuable type-strain genomes for metagenomic binning, comparative biology and taxonomic classification.</title>
        <authorList>
            <person name="Goeker M."/>
        </authorList>
    </citation>
    <scope>NUCLEOTIDE SEQUENCE [LARGE SCALE GENOMIC DNA]</scope>
    <source>
        <strain evidence="7 8">DSM 27696</strain>
    </source>
</reference>
<dbReference type="GO" id="GO:0003676">
    <property type="term" value="F:nucleic acid binding"/>
    <property type="evidence" value="ECO:0007669"/>
    <property type="project" value="InterPro"/>
</dbReference>
<keyword evidence="2" id="KW-0378">Hydrolase</keyword>
<evidence type="ECO:0000313" key="7">
    <source>
        <dbReference type="EMBL" id="RCW64883.1"/>
    </source>
</evidence>
<dbReference type="SMART" id="SM00490">
    <property type="entry name" value="HELICc"/>
    <property type="match status" value="1"/>
</dbReference>
<dbReference type="PROSITE" id="PS51194">
    <property type="entry name" value="HELICASE_CTER"/>
    <property type="match status" value="1"/>
</dbReference>
<feature type="domain" description="Helicase C-terminal" evidence="6">
    <location>
        <begin position="217"/>
        <end position="368"/>
    </location>
</feature>
<dbReference type="GO" id="GO:0006281">
    <property type="term" value="P:DNA repair"/>
    <property type="evidence" value="ECO:0007669"/>
    <property type="project" value="TreeGrafter"/>
</dbReference>
<keyword evidence="8" id="KW-1185">Reference proteome</keyword>
<evidence type="ECO:0000256" key="3">
    <source>
        <dbReference type="ARBA" id="ARBA00022806"/>
    </source>
</evidence>
<keyword evidence="3 7" id="KW-0347">Helicase</keyword>
<dbReference type="GO" id="GO:0043138">
    <property type="term" value="F:3'-5' DNA helicase activity"/>
    <property type="evidence" value="ECO:0007669"/>
    <property type="project" value="TreeGrafter"/>
</dbReference>
<dbReference type="Pfam" id="PF00270">
    <property type="entry name" value="DEAD"/>
    <property type="match status" value="1"/>
</dbReference>
<dbReference type="GO" id="GO:0006310">
    <property type="term" value="P:DNA recombination"/>
    <property type="evidence" value="ECO:0007669"/>
    <property type="project" value="InterPro"/>
</dbReference>
<sequence>MKQTIEYQLENIFGHTSFKLGQKEIIEDVINGKDVLGILPTGSGKSVCFQLPGLIFGGTTIIVSPLLSLMVDQVKQLKASGIKDVVAINSMLDPVKRAQVLENLYKYRLIYISPEMLQNEFILKRLIKLNIKLFVIDEAHCISQWGHEFRPDYLKIKDIINQLDQPPVLALSATATEEVQNDILAILDRPNMKKHIYPIDRKNISLVVEDLPDRKAKIDYLIALLKQRKIPTMIYFSSRKEAEQITLILREQLDNFSIAYYHGGLEQDERLLIQQQFMKNQLDIICCTSAFGMGINKSDIRLIIHYHLPTQLESFIQEIGRAGRDGEQCISIVLYSKNDVQIPRNLFHSELPSTDITSGFINSLENLQFNTTNEIEKYVYDFQIFNETQWRFIRYHLEDFLIIQKDKLDISSEKLVQFDRFIKVKIEERLKYKHHKLNDLIEWVDHSRCRREKLYQHFQSNYSQVEEFCCDNCGLALEEWHPKENNKFDGTSLGWKERLRWVLLQEKNNESNAERNH</sequence>
<dbReference type="PANTHER" id="PTHR13710">
    <property type="entry name" value="DNA HELICASE RECQ FAMILY MEMBER"/>
    <property type="match status" value="1"/>
</dbReference>
<dbReference type="GO" id="GO:0009378">
    <property type="term" value="F:four-way junction helicase activity"/>
    <property type="evidence" value="ECO:0007669"/>
    <property type="project" value="TreeGrafter"/>
</dbReference>
<dbReference type="SUPFAM" id="SSF52540">
    <property type="entry name" value="P-loop containing nucleoside triphosphate hydrolases"/>
    <property type="match status" value="1"/>
</dbReference>
<dbReference type="SMART" id="SM00487">
    <property type="entry name" value="DEXDc"/>
    <property type="match status" value="1"/>
</dbReference>
<dbReference type="CDD" id="cd17920">
    <property type="entry name" value="DEXHc_RecQ"/>
    <property type="match status" value="1"/>
</dbReference>
<dbReference type="InterPro" id="IPR004589">
    <property type="entry name" value="DNA_helicase_ATP-dep_RecQ"/>
</dbReference>
<dbReference type="GO" id="GO:0030894">
    <property type="term" value="C:replisome"/>
    <property type="evidence" value="ECO:0007669"/>
    <property type="project" value="TreeGrafter"/>
</dbReference>
<evidence type="ECO:0000256" key="1">
    <source>
        <dbReference type="ARBA" id="ARBA00022741"/>
    </source>
</evidence>
<dbReference type="Proteomes" id="UP000252585">
    <property type="component" value="Unassembled WGS sequence"/>
</dbReference>
<organism evidence="7 8">
    <name type="scientific">Saliterribacillus persicus</name>
    <dbReference type="NCBI Taxonomy" id="930114"/>
    <lineage>
        <taxon>Bacteria</taxon>
        <taxon>Bacillati</taxon>
        <taxon>Bacillota</taxon>
        <taxon>Bacilli</taxon>
        <taxon>Bacillales</taxon>
        <taxon>Bacillaceae</taxon>
        <taxon>Saliterribacillus</taxon>
    </lineage>
</organism>
<proteinExistence type="predicted"/>
<dbReference type="GO" id="GO:0043590">
    <property type="term" value="C:bacterial nucleoid"/>
    <property type="evidence" value="ECO:0007669"/>
    <property type="project" value="TreeGrafter"/>
</dbReference>
<dbReference type="RefSeq" id="WP_114353769.1">
    <property type="nucleotide sequence ID" value="NZ_QPJJ01000012.1"/>
</dbReference>
<dbReference type="GO" id="GO:0005524">
    <property type="term" value="F:ATP binding"/>
    <property type="evidence" value="ECO:0007669"/>
    <property type="project" value="UniProtKB-KW"/>
</dbReference>
<dbReference type="NCBIfam" id="TIGR00614">
    <property type="entry name" value="recQ_fam"/>
    <property type="match status" value="1"/>
</dbReference>
<comment type="caution">
    <text evidence="7">The sequence shown here is derived from an EMBL/GenBank/DDBJ whole genome shotgun (WGS) entry which is preliminary data.</text>
</comment>
<dbReference type="PANTHER" id="PTHR13710:SF84">
    <property type="entry name" value="ATP-DEPENDENT DNA HELICASE RECS-RELATED"/>
    <property type="match status" value="1"/>
</dbReference>
<dbReference type="OrthoDB" id="9763310at2"/>
<evidence type="ECO:0000259" key="5">
    <source>
        <dbReference type="PROSITE" id="PS51192"/>
    </source>
</evidence>
<dbReference type="InterPro" id="IPR027417">
    <property type="entry name" value="P-loop_NTPase"/>
</dbReference>
<dbReference type="InterPro" id="IPR011545">
    <property type="entry name" value="DEAD/DEAH_box_helicase_dom"/>
</dbReference>
<dbReference type="InterPro" id="IPR001650">
    <property type="entry name" value="Helicase_C-like"/>
</dbReference>
<feature type="domain" description="Helicase ATP-binding" evidence="5">
    <location>
        <begin position="26"/>
        <end position="193"/>
    </location>
</feature>
<evidence type="ECO:0000313" key="8">
    <source>
        <dbReference type="Proteomes" id="UP000252585"/>
    </source>
</evidence>
<gene>
    <name evidence="7" type="ORF">DFR57_11261</name>
</gene>
<accession>A0A368XA98</accession>
<dbReference type="AlphaFoldDB" id="A0A368XA98"/>
<name>A0A368XA98_9BACI</name>
<keyword evidence="1" id="KW-0547">Nucleotide-binding</keyword>
<evidence type="ECO:0000259" key="6">
    <source>
        <dbReference type="PROSITE" id="PS51194"/>
    </source>
</evidence>
<dbReference type="FunFam" id="3.40.50.300:FF:001389">
    <property type="entry name" value="ATP-dependent DNA helicase RecQ"/>
    <property type="match status" value="1"/>
</dbReference>
<evidence type="ECO:0000256" key="2">
    <source>
        <dbReference type="ARBA" id="ARBA00022801"/>
    </source>
</evidence>
<dbReference type="GO" id="GO:0016787">
    <property type="term" value="F:hydrolase activity"/>
    <property type="evidence" value="ECO:0007669"/>
    <property type="project" value="UniProtKB-KW"/>
</dbReference>
<dbReference type="PROSITE" id="PS51192">
    <property type="entry name" value="HELICASE_ATP_BIND_1"/>
    <property type="match status" value="1"/>
</dbReference>
<dbReference type="InterPro" id="IPR014001">
    <property type="entry name" value="Helicase_ATP-bd"/>
</dbReference>
<dbReference type="EMBL" id="QPJJ01000012">
    <property type="protein sequence ID" value="RCW64883.1"/>
    <property type="molecule type" value="Genomic_DNA"/>
</dbReference>
<dbReference type="GO" id="GO:0005737">
    <property type="term" value="C:cytoplasm"/>
    <property type="evidence" value="ECO:0007669"/>
    <property type="project" value="TreeGrafter"/>
</dbReference>
<dbReference type="Pfam" id="PF00271">
    <property type="entry name" value="Helicase_C"/>
    <property type="match status" value="1"/>
</dbReference>
<keyword evidence="4" id="KW-0067">ATP-binding</keyword>
<dbReference type="Gene3D" id="3.40.50.300">
    <property type="entry name" value="P-loop containing nucleotide triphosphate hydrolases"/>
    <property type="match status" value="2"/>
</dbReference>
<protein>
    <submittedName>
        <fullName evidence="7">ATP-dependent DNA helicase RecQ</fullName>
    </submittedName>
</protein>